<evidence type="ECO:0000256" key="10">
    <source>
        <dbReference type="RuleBase" id="RU361228"/>
    </source>
</evidence>
<dbReference type="GO" id="GO:0003950">
    <property type="term" value="F:NAD+ poly-ADP-ribosyltransferase activity"/>
    <property type="evidence" value="ECO:0007669"/>
    <property type="project" value="TreeGrafter"/>
</dbReference>
<evidence type="ECO:0000256" key="1">
    <source>
        <dbReference type="ARBA" id="ARBA00004613"/>
    </source>
</evidence>
<dbReference type="GO" id="GO:0106274">
    <property type="term" value="F:NAD+-protein-arginine ADP-ribosyltransferase activity"/>
    <property type="evidence" value="ECO:0007669"/>
    <property type="project" value="UniProtKB-EC"/>
</dbReference>
<evidence type="ECO:0000256" key="4">
    <source>
        <dbReference type="ARBA" id="ARBA00022656"/>
    </source>
</evidence>
<keyword evidence="10" id="KW-0520">NAD</keyword>
<keyword evidence="10" id="KW-0521">NADP</keyword>
<evidence type="ECO:0000313" key="13">
    <source>
        <dbReference type="Proteomes" id="UP000186817"/>
    </source>
</evidence>
<protein>
    <recommendedName>
        <fullName evidence="10">NAD(P)(+)--arginine ADP-ribosyltransferase</fullName>
        <ecNumber evidence="10">2.4.2.31</ecNumber>
    </recommendedName>
    <alternativeName>
        <fullName evidence="10">Mono(ADP-ribosyl)transferase</fullName>
    </alternativeName>
</protein>
<evidence type="ECO:0000256" key="8">
    <source>
        <dbReference type="ARBA" id="ARBA00023026"/>
    </source>
</evidence>
<dbReference type="EC" id="2.4.2.31" evidence="10"/>
<accession>A0A1Q9CSB8</accession>
<comment type="caution">
    <text evidence="12">The sequence shown here is derived from an EMBL/GenBank/DDBJ whole genome shotgun (WGS) entry which is preliminary data.</text>
</comment>
<dbReference type="PROSITE" id="PS51996">
    <property type="entry name" value="TR_MART"/>
    <property type="match status" value="1"/>
</dbReference>
<evidence type="ECO:0000256" key="11">
    <source>
        <dbReference type="SAM" id="MobiDB-lite"/>
    </source>
</evidence>
<evidence type="ECO:0000256" key="3">
    <source>
        <dbReference type="ARBA" id="ARBA00022525"/>
    </source>
</evidence>
<feature type="region of interest" description="Disordered" evidence="11">
    <location>
        <begin position="226"/>
        <end position="245"/>
    </location>
</feature>
<keyword evidence="7" id="KW-0548">Nucleotidyltransferase</keyword>
<dbReference type="OrthoDB" id="441403at2759"/>
<dbReference type="InterPro" id="IPR000768">
    <property type="entry name" value="ART"/>
</dbReference>
<dbReference type="Gene3D" id="3.90.176.10">
    <property type="entry name" value="Toxin ADP-ribosyltransferase, Chain A, domain 1"/>
    <property type="match status" value="1"/>
</dbReference>
<keyword evidence="3" id="KW-0964">Secreted</keyword>
<keyword evidence="13" id="KW-1185">Reference proteome</keyword>
<keyword evidence="6 10" id="KW-0808">Transferase</keyword>
<dbReference type="PANTHER" id="PTHR10339:SF25">
    <property type="entry name" value="SECRETED EXOENZYME S"/>
    <property type="match status" value="1"/>
</dbReference>
<comment type="similarity">
    <text evidence="2 10">Belongs to the Arg-specific ADP-ribosyltransferase family.</text>
</comment>
<dbReference type="GO" id="GO:0016779">
    <property type="term" value="F:nucleotidyltransferase activity"/>
    <property type="evidence" value="ECO:0007669"/>
    <property type="project" value="UniProtKB-KW"/>
</dbReference>
<reference evidence="12 13" key="1">
    <citation type="submission" date="2016-02" db="EMBL/GenBank/DDBJ databases">
        <title>Genome analysis of coral dinoflagellate symbionts highlights evolutionary adaptations to a symbiotic lifestyle.</title>
        <authorList>
            <person name="Aranda M."/>
            <person name="Li Y."/>
            <person name="Liew Y.J."/>
            <person name="Baumgarten S."/>
            <person name="Simakov O."/>
            <person name="Wilson M."/>
            <person name="Piel J."/>
            <person name="Ashoor H."/>
            <person name="Bougouffa S."/>
            <person name="Bajic V.B."/>
            <person name="Ryu T."/>
            <person name="Ravasi T."/>
            <person name="Bayer T."/>
            <person name="Micklem G."/>
            <person name="Kim H."/>
            <person name="Bhak J."/>
            <person name="Lajeunesse T.C."/>
            <person name="Voolstra C.R."/>
        </authorList>
    </citation>
    <scope>NUCLEOTIDE SEQUENCE [LARGE SCALE GENOMIC DNA]</scope>
    <source>
        <strain evidence="12 13">CCMP2467</strain>
    </source>
</reference>
<comment type="catalytic activity">
    <reaction evidence="9 10">
        <text>L-arginyl-[protein] + NAD(+) = N(omega)-(ADP-D-ribosyl)-L-arginyl-[protein] + nicotinamide + H(+)</text>
        <dbReference type="Rhea" id="RHEA:19149"/>
        <dbReference type="Rhea" id="RHEA-COMP:10532"/>
        <dbReference type="Rhea" id="RHEA-COMP:15087"/>
        <dbReference type="ChEBI" id="CHEBI:15378"/>
        <dbReference type="ChEBI" id="CHEBI:17154"/>
        <dbReference type="ChEBI" id="CHEBI:29965"/>
        <dbReference type="ChEBI" id="CHEBI:57540"/>
        <dbReference type="ChEBI" id="CHEBI:142554"/>
        <dbReference type="EC" id="2.4.2.31"/>
    </reaction>
</comment>
<evidence type="ECO:0000256" key="2">
    <source>
        <dbReference type="ARBA" id="ARBA00009558"/>
    </source>
</evidence>
<dbReference type="PANTHER" id="PTHR10339">
    <property type="entry name" value="ADP-RIBOSYLTRANSFERASE"/>
    <property type="match status" value="1"/>
</dbReference>
<keyword evidence="4" id="KW-0800">Toxin</keyword>
<gene>
    <name evidence="12" type="ORF">AK812_SmicGene33142</name>
</gene>
<dbReference type="AlphaFoldDB" id="A0A1Q9CSB8"/>
<evidence type="ECO:0000256" key="5">
    <source>
        <dbReference type="ARBA" id="ARBA00022676"/>
    </source>
</evidence>
<dbReference type="SUPFAM" id="SSF56399">
    <property type="entry name" value="ADP-ribosylation"/>
    <property type="match status" value="1"/>
</dbReference>
<dbReference type="GO" id="GO:0005576">
    <property type="term" value="C:extracellular region"/>
    <property type="evidence" value="ECO:0007669"/>
    <property type="project" value="UniProtKB-SubCell"/>
</dbReference>
<organism evidence="12 13">
    <name type="scientific">Symbiodinium microadriaticum</name>
    <name type="common">Dinoflagellate</name>
    <name type="synonym">Zooxanthella microadriatica</name>
    <dbReference type="NCBI Taxonomy" id="2951"/>
    <lineage>
        <taxon>Eukaryota</taxon>
        <taxon>Sar</taxon>
        <taxon>Alveolata</taxon>
        <taxon>Dinophyceae</taxon>
        <taxon>Suessiales</taxon>
        <taxon>Symbiodiniaceae</taxon>
        <taxon>Symbiodinium</taxon>
    </lineage>
</organism>
<sequence>MNAGAGRANKHEAHASSEEAVFGPGPCLLNAVPGKAPEGKLRKMLEAHEFECKALKPATLSLQQRLAIRLYTAEEPVPIYKVLNAPFHASSRSPSAIANQAPFLKVMAQAVRALTKAGKAYSYSGPAYRGIKVAKSPLLKKKYANYRDTFKVGSRVTFAAYTSVSLSDSTAESFGDRILFQFTNVRGVRIAEFSAIPSELEILVEPPAVFEVLQIRWLEKSQVTPDRSHKRGLGRQGLQTPSEDESVVLESVDSPMKHFRCMSGKLMAVGSSTASTAASTPKSKSFFRAQTLGSLVAKSGAVFQPSLPPILKVTVDAQFDAGIKIQVGGGKHEGSGLPDVCKAGKTSTATYLSNSAARGPMTKGSLRIEDFDPVPFAVAHNDQGSNFVYSKGKWRYTALSAPKWNWRGQGEKPTEGKAADLEVIGSKSVDNVPQIKVHLRQATETELRRCLQYQALRDAQEDADYDMLLAQVTKSKTAGVDREHIEFAEERLREMRKQGMHVNEGCDKENLRDLMQWSKVTRCESTVDNEPCKAMPDCPCNEEVNCGEVLQIVPNAVQQCLREFGPEGDRELFDELSGSASAVEEGSVWKAGGKLIFSAFDRNQSVQALTRMLNNAGRTRCVRMLMQMVKYSEAEYGGYVTAIQINFHLTGESFHAQHRDIYSAKQRAGPSCTCTFKKCVGTVCYTVGSSRQCLLEAMTDTFSAIKPCGPDCTGRRERRWLHSGDAMYFNEAWNANHTHGIPAMEKGQDTGPRISVAFLLGAEESRSTLHQMQTQRIQLPNEVPS</sequence>
<evidence type="ECO:0000256" key="7">
    <source>
        <dbReference type="ARBA" id="ARBA00022695"/>
    </source>
</evidence>
<dbReference type="EMBL" id="LSRX01000954">
    <property type="protein sequence ID" value="OLP85826.1"/>
    <property type="molecule type" value="Genomic_DNA"/>
</dbReference>
<evidence type="ECO:0000256" key="6">
    <source>
        <dbReference type="ARBA" id="ARBA00022679"/>
    </source>
</evidence>
<name>A0A1Q9CSB8_SYMMI</name>
<dbReference type="InterPro" id="IPR050999">
    <property type="entry name" value="ADP-ribosyltransferase_ARG"/>
</dbReference>
<evidence type="ECO:0000256" key="9">
    <source>
        <dbReference type="ARBA" id="ARBA00047597"/>
    </source>
</evidence>
<dbReference type="Pfam" id="PF01129">
    <property type="entry name" value="ART"/>
    <property type="match status" value="1"/>
</dbReference>
<keyword evidence="5 10" id="KW-0328">Glycosyltransferase</keyword>
<dbReference type="Proteomes" id="UP000186817">
    <property type="component" value="Unassembled WGS sequence"/>
</dbReference>
<keyword evidence="8" id="KW-0843">Virulence</keyword>
<proteinExistence type="inferred from homology"/>
<comment type="subcellular location">
    <subcellularLocation>
        <location evidence="1">Secreted</location>
    </subcellularLocation>
</comment>
<dbReference type="GO" id="GO:0090729">
    <property type="term" value="F:toxin activity"/>
    <property type="evidence" value="ECO:0007669"/>
    <property type="project" value="UniProtKB-KW"/>
</dbReference>
<evidence type="ECO:0000313" key="12">
    <source>
        <dbReference type="EMBL" id="OLP85826.1"/>
    </source>
</evidence>